<dbReference type="EMBL" id="WWCM01000005">
    <property type="protein sequence ID" value="MYM39653.1"/>
    <property type="molecule type" value="Genomic_DNA"/>
</dbReference>
<sequence length="170" mass="17230">MNELDQLAGVVAAADEHAAAGLPPQPGQEPEPPAPVVPGADEQAVDLVNTFAGLLAAYAPDTAAIWTEHARQASAAAIAPLMIKYNISITAMPPELTAAIVVGPLLYRSATIVGEKMRADRAAKHSPAVAAPAPKTAANDTAASAPPAPPAQDPNQSPAVAVHPQMALYS</sequence>
<evidence type="ECO:0000256" key="1">
    <source>
        <dbReference type="SAM" id="MobiDB-lite"/>
    </source>
</evidence>
<evidence type="ECO:0000313" key="2">
    <source>
        <dbReference type="EMBL" id="MYM39653.1"/>
    </source>
</evidence>
<dbReference type="Proteomes" id="UP000478090">
    <property type="component" value="Unassembled WGS sequence"/>
</dbReference>
<dbReference type="RefSeq" id="WP_161039021.1">
    <property type="nucleotide sequence ID" value="NZ_WWCM01000005.1"/>
</dbReference>
<gene>
    <name evidence="2" type="ORF">GTP27_09955</name>
</gene>
<feature type="region of interest" description="Disordered" evidence="1">
    <location>
        <begin position="123"/>
        <end position="163"/>
    </location>
</feature>
<feature type="compositionally biased region" description="Low complexity" evidence="1">
    <location>
        <begin position="125"/>
        <end position="145"/>
    </location>
</feature>
<feature type="region of interest" description="Disordered" evidence="1">
    <location>
        <begin position="18"/>
        <end position="38"/>
    </location>
</feature>
<keyword evidence="3" id="KW-1185">Reference proteome</keyword>
<comment type="caution">
    <text evidence="2">The sequence shown here is derived from an EMBL/GenBank/DDBJ whole genome shotgun (WGS) entry which is preliminary data.</text>
</comment>
<name>A0ABW9VMJ7_9BURK</name>
<organism evidence="2 3">
    <name type="scientific">Duganella qianjiadongensis</name>
    <dbReference type="NCBI Taxonomy" id="2692176"/>
    <lineage>
        <taxon>Bacteria</taxon>
        <taxon>Pseudomonadati</taxon>
        <taxon>Pseudomonadota</taxon>
        <taxon>Betaproteobacteria</taxon>
        <taxon>Burkholderiales</taxon>
        <taxon>Oxalobacteraceae</taxon>
        <taxon>Telluria group</taxon>
        <taxon>Duganella</taxon>
    </lineage>
</organism>
<feature type="compositionally biased region" description="Pro residues" evidence="1">
    <location>
        <begin position="23"/>
        <end position="36"/>
    </location>
</feature>
<protein>
    <submittedName>
        <fullName evidence="2">Uncharacterized protein</fullName>
    </submittedName>
</protein>
<accession>A0ABW9VMJ7</accession>
<reference evidence="2 3" key="1">
    <citation type="submission" date="2019-12" db="EMBL/GenBank/DDBJ databases">
        <title>Novel species isolated from a subtropical stream in China.</title>
        <authorList>
            <person name="Lu H."/>
        </authorList>
    </citation>
    <scope>NUCLEOTIDE SEQUENCE [LARGE SCALE GENOMIC DNA]</scope>
    <source>
        <strain evidence="2 3">CY13W</strain>
    </source>
</reference>
<evidence type="ECO:0000313" key="3">
    <source>
        <dbReference type="Proteomes" id="UP000478090"/>
    </source>
</evidence>
<proteinExistence type="predicted"/>